<dbReference type="AlphaFoldDB" id="A0A853AS25"/>
<reference evidence="1 2" key="1">
    <citation type="submission" date="2020-07" db="EMBL/GenBank/DDBJ databases">
        <title>Sequencing the genomes of 1000 actinobacteria strains.</title>
        <authorList>
            <person name="Klenk H.-P."/>
        </authorList>
    </citation>
    <scope>NUCLEOTIDE SEQUENCE [LARGE SCALE GENOMIC DNA]</scope>
    <source>
        <strain evidence="1 2">DSM 44065</strain>
    </source>
</reference>
<organism evidence="1 2">
    <name type="scientific">Saccharopolyspora hordei</name>
    <dbReference type="NCBI Taxonomy" id="1838"/>
    <lineage>
        <taxon>Bacteria</taxon>
        <taxon>Bacillati</taxon>
        <taxon>Actinomycetota</taxon>
        <taxon>Actinomycetes</taxon>
        <taxon>Pseudonocardiales</taxon>
        <taxon>Pseudonocardiaceae</taxon>
        <taxon>Saccharopolyspora</taxon>
    </lineage>
</organism>
<evidence type="ECO:0000313" key="1">
    <source>
        <dbReference type="EMBL" id="NYI84477.1"/>
    </source>
</evidence>
<accession>A0A853AS25</accession>
<name>A0A853AS25_9PSEU</name>
<dbReference type="EMBL" id="JACCFJ010000001">
    <property type="protein sequence ID" value="NYI84477.1"/>
    <property type="molecule type" value="Genomic_DNA"/>
</dbReference>
<keyword evidence="2" id="KW-1185">Reference proteome</keyword>
<proteinExistence type="predicted"/>
<sequence>MDAVDRAVVLELAPVQVGGQREGGNTPVEGAVDDLELDGYPARVWSATTWSSTWRAPFARRPSEAR</sequence>
<gene>
    <name evidence="1" type="ORF">HNR68_003107</name>
</gene>
<dbReference type="Proteomes" id="UP000587002">
    <property type="component" value="Unassembled WGS sequence"/>
</dbReference>
<protein>
    <submittedName>
        <fullName evidence="1">Uncharacterized protein</fullName>
    </submittedName>
</protein>
<comment type="caution">
    <text evidence="1">The sequence shown here is derived from an EMBL/GenBank/DDBJ whole genome shotgun (WGS) entry which is preliminary data.</text>
</comment>
<evidence type="ECO:0000313" key="2">
    <source>
        <dbReference type="Proteomes" id="UP000587002"/>
    </source>
</evidence>
<dbReference type="RefSeq" id="WP_179721653.1">
    <property type="nucleotide sequence ID" value="NZ_BAABFH010000001.1"/>
</dbReference>